<name>A0AAD5TWI1_9FUNG</name>
<sequence length="474" mass="54015">MKNIATTSKEIIVDTAKQVPIDGPPPDYYSVFNSQRNSFKSNKRDFSTMCSEINESSKTRYLKTFVDNADSEEKDFQRRESLNISVYPPLASDVNNSKFRCKDRYDESNFSEVSRSDSLLTSSHNDDSAVVLASPSMSHSRNSINDEDYVEILPITVTKNQSYQQEYNLLLLCNVIPEIYMSKIINNPPVVCNTGWNVGIFWGICNTLSKTFDLPIPDSFKNIAIETYVHSGIRGRVGPDVVLEFSNRLGLSPIPISEIINSLHKREEVLCTYGFATYQLVKNLTLELSFLVENTAKEGIYQSLLKNPSPNYVKTKTLKKVLEVIAKTIRTTLKDNVNNEDDIQFFEPIMGHQLYTNPFDCTRQSIMLQYRCAYDNPLVVKMRKASYQNLGGVFKKEVDNIVRKLVYGKHEKDCRKLCCYGLLCDLGETRFTCDFFGDEDGFHVYFRIGSDLDFVFGPVSTNANEIFVKPLDVE</sequence>
<proteinExistence type="predicted"/>
<comment type="caution">
    <text evidence="1">The sequence shown here is derived from an EMBL/GenBank/DDBJ whole genome shotgun (WGS) entry which is preliminary data.</text>
</comment>
<gene>
    <name evidence="1" type="ORF">HK099_001764</name>
</gene>
<evidence type="ECO:0000313" key="1">
    <source>
        <dbReference type="EMBL" id="KAJ3202711.1"/>
    </source>
</evidence>
<dbReference type="AlphaFoldDB" id="A0AAD5TWI1"/>
<protein>
    <submittedName>
        <fullName evidence="1">Uncharacterized protein</fullName>
    </submittedName>
</protein>
<reference evidence="1" key="1">
    <citation type="submission" date="2020-05" db="EMBL/GenBank/DDBJ databases">
        <title>Phylogenomic resolution of chytrid fungi.</title>
        <authorList>
            <person name="Stajich J.E."/>
            <person name="Amses K."/>
            <person name="Simmons R."/>
            <person name="Seto K."/>
            <person name="Myers J."/>
            <person name="Bonds A."/>
            <person name="Quandt C.A."/>
            <person name="Barry K."/>
            <person name="Liu P."/>
            <person name="Grigoriev I."/>
            <person name="Longcore J.E."/>
            <person name="James T.Y."/>
        </authorList>
    </citation>
    <scope>NUCLEOTIDE SEQUENCE</scope>
    <source>
        <strain evidence="1">JEL0476</strain>
    </source>
</reference>
<dbReference type="Proteomes" id="UP001211065">
    <property type="component" value="Unassembled WGS sequence"/>
</dbReference>
<accession>A0AAD5TWI1</accession>
<organism evidence="1 2">
    <name type="scientific">Clydaea vesicula</name>
    <dbReference type="NCBI Taxonomy" id="447962"/>
    <lineage>
        <taxon>Eukaryota</taxon>
        <taxon>Fungi</taxon>
        <taxon>Fungi incertae sedis</taxon>
        <taxon>Chytridiomycota</taxon>
        <taxon>Chytridiomycota incertae sedis</taxon>
        <taxon>Chytridiomycetes</taxon>
        <taxon>Lobulomycetales</taxon>
        <taxon>Lobulomycetaceae</taxon>
        <taxon>Clydaea</taxon>
    </lineage>
</organism>
<keyword evidence="2" id="KW-1185">Reference proteome</keyword>
<evidence type="ECO:0000313" key="2">
    <source>
        <dbReference type="Proteomes" id="UP001211065"/>
    </source>
</evidence>
<dbReference type="EMBL" id="JADGJW010001531">
    <property type="protein sequence ID" value="KAJ3202711.1"/>
    <property type="molecule type" value="Genomic_DNA"/>
</dbReference>